<evidence type="ECO:0000259" key="4">
    <source>
        <dbReference type="SMART" id="SM01408"/>
    </source>
</evidence>
<feature type="region of interest" description="Disordered" evidence="3">
    <location>
        <begin position="359"/>
        <end position="386"/>
    </location>
</feature>
<dbReference type="KEGG" id="tmn:UCRPA7_6745"/>
<keyword evidence="6" id="KW-1185">Reference proteome</keyword>
<dbReference type="EMBL" id="KB933261">
    <property type="protein sequence ID" value="EON97740.1"/>
    <property type="molecule type" value="Genomic_DNA"/>
</dbReference>
<feature type="compositionally biased region" description="Basic residues" evidence="3">
    <location>
        <begin position="262"/>
        <end position="274"/>
    </location>
</feature>
<evidence type="ECO:0000256" key="2">
    <source>
        <dbReference type="SAM" id="Coils"/>
    </source>
</evidence>
<dbReference type="eggNOG" id="KOG1973">
    <property type="taxonomic scope" value="Eukaryota"/>
</dbReference>
<dbReference type="SUPFAM" id="SSF57903">
    <property type="entry name" value="FYVE/PHD zinc finger"/>
    <property type="match status" value="1"/>
</dbReference>
<feature type="compositionally biased region" description="Basic and acidic residues" evidence="3">
    <location>
        <begin position="473"/>
        <end position="485"/>
    </location>
</feature>
<sequence length="935" mass="102272">MATVAAAADVDEELSPRQKSSNMEQAIDSLGSMNNGIDSLDLRADPDAQATVTDFLDFTEYLPSDMMRSLTLVGKLDQTYVHASTKVHNLTTAWGQLPNMQPDERPAPAQLRAEISENLNFAVSSRVYSHAEAVRMAENVGRHYKRLKTIHAKLQTMLENYPTAEEQKSPMANTKSSQLSRGTKITLRLPGGGGGGGSGGGEKARRPRVPRITVPGEVLAPYEVGYETYSDDSESSEEEEEDDDDLSRRTPAPRVGQQQRIKLVKNPKTPKQKLPKGPGFPTPLSTSAALSALKPPPENALPGSEDAPWMQLTLWELAKLRKRMKKNSAWTPSETMIARELKNLGRGWDAYNAAKKKAEEEGRPFEHNLPAGDGASGTEHPPEGAVSVDAAIAAEDAQLLNRGMELNRAKKLKREQLAKLAAEEAEESARKMADLAKNLFFKQQGSATTPSQPQVATRASASSKSKQKKRKRDSVAETEAEKPELAEGSAQRPQLKRMKTETPVPIPQYTPGPSSHHLHETPVPHPQLTPGSTTAVPHSTTPVPVPIPGGHDQSIVAVSKPSSSPTNASASSANTVTTTVPIKPPADGGLPAPPLSPKKSTTPILPPVRETRQRDAKKEQPKENSNGQLTVKQSTSRAATPAATTPAPESRRPASRGKAMSQEPQPSLAVDRPRRASTARNTPAPEPRQPSKRTKRPAPGVISRTNSGGNSAVGRRKAAPKKKRGATKRDKGQGQAVEVEVEVEVDDDGNVIDADEPRYCICNRVSFGTMIQCDNVDNCKQEWFHLESYGQFAIMHRYLPAFPTNVEVDDSIKAFIFNFYNISDTRGAIDSWTACFTEDATVTIGTESAKGTDEIYKLREGMWEKVHDRKHTIKQAFVGSFEGKEGETTEFMLYGTVDYELKTGEKASADWAGHARLRRADREWKFAHYRVYIQR</sequence>
<feature type="site" description="Histone H3K4me3 binding" evidence="1">
    <location>
        <position position="770"/>
    </location>
</feature>
<evidence type="ECO:0000256" key="1">
    <source>
        <dbReference type="PIRSR" id="PIRSR628651-50"/>
    </source>
</evidence>
<feature type="compositionally biased region" description="Basic and acidic residues" evidence="3">
    <location>
        <begin position="609"/>
        <end position="622"/>
    </location>
</feature>
<dbReference type="CDD" id="cd17017">
    <property type="entry name" value="ING_Yng1p"/>
    <property type="match status" value="1"/>
</dbReference>
<feature type="domain" description="Inhibitor of growth protein N-terminal histone-binding" evidence="4">
    <location>
        <begin position="51"/>
        <end position="154"/>
    </location>
</feature>
<dbReference type="PANTHER" id="PTHR10333">
    <property type="entry name" value="INHIBITOR OF GROWTH PROTEIN"/>
    <property type="match status" value="1"/>
</dbReference>
<feature type="region of interest" description="Disordered" evidence="3">
    <location>
        <begin position="1"/>
        <end position="23"/>
    </location>
</feature>
<evidence type="ECO:0000313" key="6">
    <source>
        <dbReference type="Proteomes" id="UP000014074"/>
    </source>
</evidence>
<feature type="site" description="Histone H3K4me3 binding" evidence="1">
    <location>
        <position position="759"/>
    </location>
</feature>
<name>R8BEM6_PHAM7</name>
<feature type="compositionally biased region" description="Low complexity" evidence="3">
    <location>
        <begin position="558"/>
        <end position="590"/>
    </location>
</feature>
<dbReference type="GO" id="GO:0004402">
    <property type="term" value="F:histone acetyltransferase activity"/>
    <property type="evidence" value="ECO:0007669"/>
    <property type="project" value="TreeGrafter"/>
</dbReference>
<feature type="coiled-coil region" evidence="2">
    <location>
        <begin position="406"/>
        <end position="438"/>
    </location>
</feature>
<dbReference type="GO" id="GO:0005634">
    <property type="term" value="C:nucleus"/>
    <property type="evidence" value="ECO:0007669"/>
    <property type="project" value="TreeGrafter"/>
</dbReference>
<feature type="compositionally biased region" description="Low complexity" evidence="3">
    <location>
        <begin position="634"/>
        <end position="648"/>
    </location>
</feature>
<evidence type="ECO:0000313" key="5">
    <source>
        <dbReference type="EMBL" id="EON97740.1"/>
    </source>
</evidence>
<dbReference type="PANTHER" id="PTHR10333:SF94">
    <property type="entry name" value="FINGER DOMAIN PROTEIN, PUTATIVE (AFU_ORTHOLOGUE AFUA_3G11940)-RELATED"/>
    <property type="match status" value="1"/>
</dbReference>
<dbReference type="HOGENOM" id="CLU_009357_0_0_1"/>
<dbReference type="SUPFAM" id="SSF54427">
    <property type="entry name" value="NTF2-like"/>
    <property type="match status" value="1"/>
</dbReference>
<dbReference type="Gene3D" id="6.10.140.1740">
    <property type="match status" value="1"/>
</dbReference>
<protein>
    <submittedName>
        <fullName evidence="5">Putative phd finger domain-containing protein</fullName>
    </submittedName>
</protein>
<dbReference type="GO" id="GO:0006355">
    <property type="term" value="P:regulation of DNA-templated transcription"/>
    <property type="evidence" value="ECO:0007669"/>
    <property type="project" value="TreeGrafter"/>
</dbReference>
<feature type="compositionally biased region" description="Polar residues" evidence="3">
    <location>
        <begin position="170"/>
        <end position="183"/>
    </location>
</feature>
<dbReference type="OrthoDB" id="5411773at2759"/>
<reference evidence="6" key="1">
    <citation type="journal article" date="2013" name="Genome Announc.">
        <title>Draft genome sequence of the ascomycete Phaeoacremonium aleophilum strain UCR-PA7, a causal agent of the esca disease complex in grapevines.</title>
        <authorList>
            <person name="Blanco-Ulate B."/>
            <person name="Rolshausen P."/>
            <person name="Cantu D."/>
        </authorList>
    </citation>
    <scope>NUCLEOTIDE SEQUENCE [LARGE SCALE GENOMIC DNA]</scope>
    <source>
        <strain evidence="6">UCR-PA7</strain>
    </source>
</reference>
<gene>
    <name evidence="5" type="ORF">UCRPA7_6745</name>
</gene>
<dbReference type="GeneID" id="19327434"/>
<dbReference type="InterPro" id="IPR028651">
    <property type="entry name" value="ING_fam"/>
</dbReference>
<feature type="site" description="Histone H3K4me3 binding" evidence="1">
    <location>
        <position position="783"/>
    </location>
</feature>
<dbReference type="InterPro" id="IPR032710">
    <property type="entry name" value="NTF2-like_dom_sf"/>
</dbReference>
<dbReference type="Gene3D" id="3.30.40.10">
    <property type="entry name" value="Zinc/RING finger domain, C3HC4 (zinc finger)"/>
    <property type="match status" value="1"/>
</dbReference>
<feature type="compositionally biased region" description="Polar residues" evidence="3">
    <location>
        <begin position="623"/>
        <end position="633"/>
    </location>
</feature>
<feature type="compositionally biased region" description="Acidic residues" evidence="3">
    <location>
        <begin position="229"/>
        <end position="245"/>
    </location>
</feature>
<feature type="compositionally biased region" description="Basic residues" evidence="3">
    <location>
        <begin position="714"/>
        <end position="726"/>
    </location>
</feature>
<accession>R8BEM6</accession>
<feature type="compositionally biased region" description="Gly residues" evidence="3">
    <location>
        <begin position="190"/>
        <end position="201"/>
    </location>
</feature>
<dbReference type="RefSeq" id="XP_007917463.1">
    <property type="nucleotide sequence ID" value="XM_007919272.1"/>
</dbReference>
<dbReference type="InterPro" id="IPR013083">
    <property type="entry name" value="Znf_RING/FYVE/PHD"/>
</dbReference>
<feature type="compositionally biased region" description="Polar residues" evidence="3">
    <location>
        <begin position="444"/>
        <end position="455"/>
    </location>
</feature>
<proteinExistence type="predicted"/>
<dbReference type="AlphaFoldDB" id="R8BEM6"/>
<dbReference type="GO" id="GO:0000123">
    <property type="term" value="C:histone acetyltransferase complex"/>
    <property type="evidence" value="ECO:0007669"/>
    <property type="project" value="TreeGrafter"/>
</dbReference>
<feature type="region of interest" description="Disordered" evidence="3">
    <location>
        <begin position="444"/>
        <end position="737"/>
    </location>
</feature>
<feature type="region of interest" description="Disordered" evidence="3">
    <location>
        <begin position="163"/>
        <end position="305"/>
    </location>
</feature>
<feature type="site" description="Histone H3K4me3 binding" evidence="1">
    <location>
        <position position="774"/>
    </location>
</feature>
<dbReference type="Proteomes" id="UP000014074">
    <property type="component" value="Unassembled WGS sequence"/>
</dbReference>
<feature type="compositionally biased region" description="Polar residues" evidence="3">
    <location>
        <begin position="529"/>
        <end position="542"/>
    </location>
</feature>
<organism evidence="5 6">
    <name type="scientific">Phaeoacremonium minimum (strain UCR-PA7)</name>
    <name type="common">Esca disease fungus</name>
    <name type="synonym">Togninia minima</name>
    <dbReference type="NCBI Taxonomy" id="1286976"/>
    <lineage>
        <taxon>Eukaryota</taxon>
        <taxon>Fungi</taxon>
        <taxon>Dikarya</taxon>
        <taxon>Ascomycota</taxon>
        <taxon>Pezizomycotina</taxon>
        <taxon>Sordariomycetes</taxon>
        <taxon>Sordariomycetidae</taxon>
        <taxon>Togniniales</taxon>
        <taxon>Togniniaceae</taxon>
        <taxon>Phaeoacremonium</taxon>
    </lineage>
</organism>
<dbReference type="InterPro" id="IPR011011">
    <property type="entry name" value="Znf_FYVE_PHD"/>
</dbReference>
<dbReference type="Gene3D" id="3.10.450.50">
    <property type="match status" value="1"/>
</dbReference>
<dbReference type="CDD" id="cd00531">
    <property type="entry name" value="NTF2_like"/>
    <property type="match status" value="1"/>
</dbReference>
<dbReference type="SMART" id="SM01408">
    <property type="entry name" value="ING"/>
    <property type="match status" value="1"/>
</dbReference>
<keyword evidence="2" id="KW-0175">Coiled coil</keyword>
<evidence type="ECO:0000256" key="3">
    <source>
        <dbReference type="SAM" id="MobiDB-lite"/>
    </source>
</evidence>
<dbReference type="InterPro" id="IPR024610">
    <property type="entry name" value="ING_N_histone-binding"/>
</dbReference>